<dbReference type="FunFam" id="3.30.420.10:FF:000032">
    <property type="entry name" value="Retrovirus-related Pol polyprotein from transposon 297-like Protein"/>
    <property type="match status" value="1"/>
</dbReference>
<dbReference type="InterPro" id="IPR036397">
    <property type="entry name" value="RNaseH_sf"/>
</dbReference>
<dbReference type="FunFam" id="1.10.340.70:FF:000001">
    <property type="entry name" value="Retrovirus-related Pol polyprotein from transposon gypsy-like Protein"/>
    <property type="match status" value="1"/>
</dbReference>
<dbReference type="Gene3D" id="1.10.4020.10">
    <property type="entry name" value="DNA breaking-rejoining enzymes"/>
    <property type="match status" value="1"/>
</dbReference>
<dbReference type="GO" id="GO:0008270">
    <property type="term" value="F:zinc ion binding"/>
    <property type="evidence" value="ECO:0007669"/>
    <property type="project" value="UniProtKB-KW"/>
</dbReference>
<evidence type="ECO:0000256" key="1">
    <source>
        <dbReference type="ARBA" id="ARBA00010879"/>
    </source>
</evidence>
<dbReference type="Gene3D" id="3.30.70.270">
    <property type="match status" value="2"/>
</dbReference>
<evidence type="ECO:0000256" key="14">
    <source>
        <dbReference type="ARBA" id="ARBA00022932"/>
    </source>
</evidence>
<dbReference type="SUPFAM" id="SSF47353">
    <property type="entry name" value="Retrovirus capsid dimerization domain-like"/>
    <property type="match status" value="1"/>
</dbReference>
<reference evidence="24 25" key="1">
    <citation type="submission" date="2024-09" db="EMBL/GenBank/DDBJ databases">
        <title>A chromosome-level genome assembly of Gray's grenadier anchovy, Coilia grayii.</title>
        <authorList>
            <person name="Fu Z."/>
        </authorList>
    </citation>
    <scope>NUCLEOTIDE SEQUENCE [LARGE SCALE GENOMIC DNA]</scope>
    <source>
        <strain evidence="24">G4</strain>
        <tissue evidence="24">Muscle</tissue>
    </source>
</reference>
<gene>
    <name evidence="24" type="ORF">ACEWY4_013963</name>
</gene>
<keyword evidence="16" id="KW-0233">DNA recombination</keyword>
<name>A0ABD1JQZ8_9TELE</name>
<dbReference type="Gene3D" id="3.10.10.10">
    <property type="entry name" value="HIV Type 1 Reverse Transcriptase, subunit A, domain 1"/>
    <property type="match status" value="1"/>
</dbReference>
<evidence type="ECO:0000256" key="9">
    <source>
        <dbReference type="ARBA" id="ARBA00022759"/>
    </source>
</evidence>
<keyword evidence="3" id="KW-0645">Protease</keyword>
<comment type="caution">
    <text evidence="24">The sequence shown here is derived from an EMBL/GenBank/DDBJ whole genome shotgun (WGS) entry which is preliminary data.</text>
</comment>
<proteinExistence type="inferred from homology"/>
<sequence length="1492" mass="166744">MTSFDPAGFFQKDLVRADWLRLTKAQLHEVAKFQDLEMQGDLKKLEMIDFIIGELGFGCSEAEDRKVKLELAELERRTKVELARIEEQGKLDRARFELEREKLKSAEQYYQRKHETTFDVSSCLKLMPKFNTEDVEVFFNAFEKIAHALEWPVEKWPILVQSAFVGKAQEAYTALNSAQSEDYRVIKNAVLHAYEVVPEGHRQAFRSLRRKPGETYLDLIRQQEASFEKWLKGSEAYTFKELKELILLEQFKNSVPRHIEMYLNSQEVTELRKAAMLADSYELTHKEVGPRERTSEAQETGYRPRFTGYRPRFSYDNGRFSRPPLPREVICHHCRKPGHIKSSCPALAPAVGNDSGPAVALVGNRSKVSSEVNDPVAKGAVTPEIFKSFISTGFVSLTAGDTEVPVKILRDTGAAQSILCEGVLELPAFTSLNKSTLLKGVGGKFKAVPLHKLHLKSNLVCGEVVLGVVPSLPVEGIHMLLGNDIAGHQVCVNPVVSISPCSVPETQALEKEYPEVFSACVLTCLQAKAKEVEVKQPKAEPGIDLGDTVVGRLFGGCDLMCNREALIQEQQTDPSLTSLLKSAVGAEEVSEMSQCCYLQDGVLLRKWRPPKRPATEDWTVRCQIVLPLCFRQDVLRLAHEKPMAGHLGIRKTQERVLRHFYWPKVHDDVVEFCRTCHACQMVGKPNQCIPAAPLKPLPVVEEPFSRVLVDCVGPLPKTKKGNEFLITIMDITTRFPEAVPVRNIKARSVIEALLQFFSRFGLPREVQSDRGSNFASGVFQEVVSELGIKQIMSSAYHPQSQGALERCHQTLKTMIRTYCASCAGDWDVAIPFLLFAIRDAVNDSTGFSPFELVYGHEVRGPVKLMQEKFLEPRGQCSLLQYVAVFKDRLRAACEVARANLEGAKELMKEHFDKKAVVRSFSVGEKVLALMPLRGDKLSTRFCGPYSIVKQVGEHNYVLNTPDRRRSTQLCHVNLLKKYHERAHCNTVCNVVKLPAECDGVPVETESLMEVDCRGPISARLQNSAALADLGNLVKHLTPGQQQDMKTLVQSHVALFGDRPGRTSLAVHDVETGNAPPIKQHPYRLHPSKLACVREELQYMMDIGAVEPAQSEWSSPIVLIPKPDGSARFCIDYRKVNAVTKTDAFPIPRLEDCIDQIGRAKFVSKFDLLKGYWQVPLSDNAKEVSAFVTPDGLYRCLVLPFGMKNAPATFQRLMNSITSGLSNVVTYIDDVVAYSDTWPEHLGHIKQLFVRLEEAGLVINLPKCELGKGQVTYLGHQVGQGLVSPKAAKVQAILDIPAPQTRRQLMRLLGMCGFYRKFVPNFAAVTEPLTNLLQKGVKFQWSERCQSALDHLKAILSCEPVLRAPDFERPFKLACDACEVGVGAVLLQTDSAGVDKPVAYFSKKLNKHQKGYSTVEKEALALVLAVQHFEVYLAGGGGDVSVFTDHNPLTFLAKFKGSNQRIFRWSLVLQPYSLVIYHLPGRDNVIADTLSRV</sequence>
<dbReference type="Pfam" id="PF24626">
    <property type="entry name" value="SH3_Tf2-1"/>
    <property type="match status" value="1"/>
</dbReference>
<evidence type="ECO:0000259" key="19">
    <source>
        <dbReference type="PROSITE" id="PS50158"/>
    </source>
</evidence>
<dbReference type="InterPro" id="IPR001995">
    <property type="entry name" value="Peptidase_A2_cat"/>
</dbReference>
<keyword evidence="10" id="KW-0378">Hydrolase</keyword>
<dbReference type="InterPro" id="IPR001584">
    <property type="entry name" value="Integrase_cat-core"/>
</dbReference>
<dbReference type="SUPFAM" id="SSF53098">
    <property type="entry name" value="Ribonuclease H-like"/>
    <property type="match status" value="1"/>
</dbReference>
<keyword evidence="12" id="KW-0229">DNA integration</keyword>
<dbReference type="GO" id="GO:0003964">
    <property type="term" value="F:RNA-directed DNA polymerase activity"/>
    <property type="evidence" value="ECO:0007669"/>
    <property type="project" value="UniProtKB-KW"/>
</dbReference>
<keyword evidence="15" id="KW-0238">DNA-binding</keyword>
<evidence type="ECO:0000313" key="24">
    <source>
        <dbReference type="EMBL" id="KAL2089275.1"/>
    </source>
</evidence>
<dbReference type="InterPro" id="IPR041373">
    <property type="entry name" value="RT_RNaseH"/>
</dbReference>
<dbReference type="GO" id="GO:0004523">
    <property type="term" value="F:RNA-DNA hybrid ribonuclease activity"/>
    <property type="evidence" value="ECO:0007669"/>
    <property type="project" value="UniProtKB-EC"/>
</dbReference>
<dbReference type="InterPro" id="IPR012337">
    <property type="entry name" value="RNaseH-like_sf"/>
</dbReference>
<dbReference type="GO" id="GO:0003677">
    <property type="term" value="F:DNA binding"/>
    <property type="evidence" value="ECO:0007669"/>
    <property type="project" value="UniProtKB-KW"/>
</dbReference>
<evidence type="ECO:0000256" key="3">
    <source>
        <dbReference type="ARBA" id="ARBA00022670"/>
    </source>
</evidence>
<keyword evidence="18" id="KW-0862">Zinc</keyword>
<keyword evidence="11" id="KW-0460">Magnesium</keyword>
<dbReference type="CDD" id="cd01647">
    <property type="entry name" value="RT_LTR"/>
    <property type="match status" value="1"/>
</dbReference>
<evidence type="ECO:0000259" key="23">
    <source>
        <dbReference type="PROSITE" id="PS50994"/>
    </source>
</evidence>
<dbReference type="Pfam" id="PF17921">
    <property type="entry name" value="Integrase_H2C2"/>
    <property type="match status" value="1"/>
</dbReference>
<dbReference type="InterPro" id="IPR003309">
    <property type="entry name" value="SCAN_dom"/>
</dbReference>
<dbReference type="PROSITE" id="PS50175">
    <property type="entry name" value="ASP_PROT_RETROV"/>
    <property type="match status" value="1"/>
</dbReference>
<dbReference type="PANTHER" id="PTHR37984:SF5">
    <property type="entry name" value="PROTEIN NYNRIN-LIKE"/>
    <property type="match status" value="1"/>
</dbReference>
<feature type="domain" description="Peptidase A2" evidence="20">
    <location>
        <begin position="406"/>
        <end position="485"/>
    </location>
</feature>
<dbReference type="InterPro" id="IPR038269">
    <property type="entry name" value="SCAN_sf"/>
</dbReference>
<evidence type="ECO:0000259" key="22">
    <source>
        <dbReference type="PROSITE" id="PS50878"/>
    </source>
</evidence>
<dbReference type="InterPro" id="IPR041588">
    <property type="entry name" value="Integrase_H2C2"/>
</dbReference>
<keyword evidence="25" id="KW-1185">Reference proteome</keyword>
<dbReference type="EMBL" id="JBHFQA010000012">
    <property type="protein sequence ID" value="KAL2089275.1"/>
    <property type="molecule type" value="Genomic_DNA"/>
</dbReference>
<dbReference type="Pfam" id="PF00665">
    <property type="entry name" value="rve"/>
    <property type="match status" value="1"/>
</dbReference>
<dbReference type="PROSITE" id="PS50804">
    <property type="entry name" value="SCAN_BOX"/>
    <property type="match status" value="1"/>
</dbReference>
<evidence type="ECO:0000256" key="17">
    <source>
        <dbReference type="ARBA" id="ARBA00039658"/>
    </source>
</evidence>
<evidence type="ECO:0000256" key="16">
    <source>
        <dbReference type="ARBA" id="ARBA00023172"/>
    </source>
</evidence>
<keyword evidence="5" id="KW-0548">Nucleotidyltransferase</keyword>
<dbReference type="EC" id="3.1.26.4" evidence="2"/>
<dbReference type="GO" id="GO:0006310">
    <property type="term" value="P:DNA recombination"/>
    <property type="evidence" value="ECO:0007669"/>
    <property type="project" value="UniProtKB-KW"/>
</dbReference>
<feature type="domain" description="Reverse transcriptase" evidence="22">
    <location>
        <begin position="1100"/>
        <end position="1277"/>
    </location>
</feature>
<dbReference type="Pfam" id="PF17917">
    <property type="entry name" value="RT_RNaseH"/>
    <property type="match status" value="1"/>
</dbReference>
<keyword evidence="9" id="KW-0255">Endonuclease</keyword>
<dbReference type="Pfam" id="PF02023">
    <property type="entry name" value="SCAN"/>
    <property type="match status" value="1"/>
</dbReference>
<dbReference type="PANTHER" id="PTHR37984">
    <property type="entry name" value="PROTEIN CBG26694"/>
    <property type="match status" value="1"/>
</dbReference>
<dbReference type="FunFam" id="3.10.20.370:FF:000001">
    <property type="entry name" value="Retrovirus-related Pol polyprotein from transposon 17.6-like protein"/>
    <property type="match status" value="1"/>
</dbReference>
<feature type="domain" description="SCAN box" evidence="21">
    <location>
        <begin position="202"/>
        <end position="282"/>
    </location>
</feature>
<dbReference type="Pfam" id="PF00078">
    <property type="entry name" value="RVT_1"/>
    <property type="match status" value="1"/>
</dbReference>
<accession>A0ABD1JQZ8</accession>
<evidence type="ECO:0000256" key="6">
    <source>
        <dbReference type="ARBA" id="ARBA00022722"/>
    </source>
</evidence>
<dbReference type="PROSITE" id="PS50158">
    <property type="entry name" value="ZF_CCHC"/>
    <property type="match status" value="1"/>
</dbReference>
<feature type="domain" description="Integrase catalytic" evidence="23">
    <location>
        <begin position="699"/>
        <end position="857"/>
    </location>
</feature>
<keyword evidence="6" id="KW-0540">Nuclease</keyword>
<evidence type="ECO:0000256" key="4">
    <source>
        <dbReference type="ARBA" id="ARBA00022679"/>
    </source>
</evidence>
<keyword evidence="13" id="KW-0695">RNA-directed DNA polymerase</keyword>
<evidence type="ECO:0000256" key="7">
    <source>
        <dbReference type="ARBA" id="ARBA00022723"/>
    </source>
</evidence>
<dbReference type="PROSITE" id="PS50994">
    <property type="entry name" value="INTEGRASE"/>
    <property type="match status" value="1"/>
</dbReference>
<dbReference type="CDD" id="cd09274">
    <property type="entry name" value="RNase_HI_RT_Ty3"/>
    <property type="match status" value="1"/>
</dbReference>
<dbReference type="InterPro" id="IPR043128">
    <property type="entry name" value="Rev_trsase/Diguanyl_cyclase"/>
</dbReference>
<evidence type="ECO:0000256" key="5">
    <source>
        <dbReference type="ARBA" id="ARBA00022695"/>
    </source>
</evidence>
<dbReference type="InterPro" id="IPR001878">
    <property type="entry name" value="Znf_CCHC"/>
</dbReference>
<dbReference type="SUPFAM" id="SSF56672">
    <property type="entry name" value="DNA/RNA polymerases"/>
    <property type="match status" value="1"/>
</dbReference>
<keyword evidence="14" id="KW-0239">DNA-directed DNA polymerase</keyword>
<dbReference type="Gene3D" id="3.30.420.10">
    <property type="entry name" value="Ribonuclease H-like superfamily/Ribonuclease H"/>
    <property type="match status" value="1"/>
</dbReference>
<evidence type="ECO:0000256" key="10">
    <source>
        <dbReference type="ARBA" id="ARBA00022801"/>
    </source>
</evidence>
<keyword evidence="18" id="KW-0863">Zinc-finger</keyword>
<dbReference type="GO" id="GO:0006508">
    <property type="term" value="P:proteolysis"/>
    <property type="evidence" value="ECO:0007669"/>
    <property type="project" value="UniProtKB-KW"/>
</dbReference>
<evidence type="ECO:0000313" key="25">
    <source>
        <dbReference type="Proteomes" id="UP001591681"/>
    </source>
</evidence>
<dbReference type="GO" id="GO:0015074">
    <property type="term" value="P:DNA integration"/>
    <property type="evidence" value="ECO:0007669"/>
    <property type="project" value="UniProtKB-KW"/>
</dbReference>
<dbReference type="Gene3D" id="1.10.340.70">
    <property type="match status" value="1"/>
</dbReference>
<dbReference type="GO" id="GO:0004190">
    <property type="term" value="F:aspartic-type endopeptidase activity"/>
    <property type="evidence" value="ECO:0007669"/>
    <property type="project" value="UniProtKB-KW"/>
</dbReference>
<evidence type="ECO:0000259" key="21">
    <source>
        <dbReference type="PROSITE" id="PS50804"/>
    </source>
</evidence>
<evidence type="ECO:0000256" key="12">
    <source>
        <dbReference type="ARBA" id="ARBA00022908"/>
    </source>
</evidence>
<evidence type="ECO:0000256" key="18">
    <source>
        <dbReference type="PROSITE-ProRule" id="PRU00047"/>
    </source>
</evidence>
<evidence type="ECO:0000256" key="8">
    <source>
        <dbReference type="ARBA" id="ARBA00022750"/>
    </source>
</evidence>
<evidence type="ECO:0000256" key="13">
    <source>
        <dbReference type="ARBA" id="ARBA00022918"/>
    </source>
</evidence>
<evidence type="ECO:0000256" key="15">
    <source>
        <dbReference type="ARBA" id="ARBA00023125"/>
    </source>
</evidence>
<evidence type="ECO:0000256" key="2">
    <source>
        <dbReference type="ARBA" id="ARBA00012180"/>
    </source>
</evidence>
<dbReference type="InterPro" id="IPR000477">
    <property type="entry name" value="RT_dom"/>
</dbReference>
<keyword evidence="8" id="KW-0064">Aspartyl protease</keyword>
<protein>
    <recommendedName>
        <fullName evidence="17">Gypsy retrotransposon integrase-like protein 1</fullName>
        <ecNumber evidence="2">3.1.26.4</ecNumber>
    </recommendedName>
</protein>
<feature type="domain" description="CCHC-type" evidence="19">
    <location>
        <begin position="331"/>
        <end position="345"/>
    </location>
</feature>
<dbReference type="InterPro" id="IPR056924">
    <property type="entry name" value="SH3_Tf2-1"/>
</dbReference>
<organism evidence="24 25">
    <name type="scientific">Coilia grayii</name>
    <name type="common">Gray's grenadier anchovy</name>
    <dbReference type="NCBI Taxonomy" id="363190"/>
    <lineage>
        <taxon>Eukaryota</taxon>
        <taxon>Metazoa</taxon>
        <taxon>Chordata</taxon>
        <taxon>Craniata</taxon>
        <taxon>Vertebrata</taxon>
        <taxon>Euteleostomi</taxon>
        <taxon>Actinopterygii</taxon>
        <taxon>Neopterygii</taxon>
        <taxon>Teleostei</taxon>
        <taxon>Clupei</taxon>
        <taxon>Clupeiformes</taxon>
        <taxon>Clupeoidei</taxon>
        <taxon>Engraulidae</taxon>
        <taxon>Coilinae</taxon>
        <taxon>Coilia</taxon>
    </lineage>
</organism>
<keyword evidence="7" id="KW-0479">Metal-binding</keyword>
<dbReference type="InterPro" id="IPR050951">
    <property type="entry name" value="Retrovirus_Pol_polyprotein"/>
</dbReference>
<keyword evidence="4" id="KW-0808">Transferase</keyword>
<evidence type="ECO:0000259" key="20">
    <source>
        <dbReference type="PROSITE" id="PS50175"/>
    </source>
</evidence>
<comment type="similarity">
    <text evidence="1">Belongs to the beta type-B retroviral polymerase family. HERV class-II K(HML-2) pol subfamily.</text>
</comment>
<evidence type="ECO:0000256" key="11">
    <source>
        <dbReference type="ARBA" id="ARBA00022842"/>
    </source>
</evidence>
<dbReference type="PROSITE" id="PS50878">
    <property type="entry name" value="RT_POL"/>
    <property type="match status" value="1"/>
</dbReference>
<dbReference type="Proteomes" id="UP001591681">
    <property type="component" value="Unassembled WGS sequence"/>
</dbReference>
<dbReference type="GO" id="GO:0003887">
    <property type="term" value="F:DNA-directed DNA polymerase activity"/>
    <property type="evidence" value="ECO:0007669"/>
    <property type="project" value="UniProtKB-KW"/>
</dbReference>
<dbReference type="InterPro" id="IPR043502">
    <property type="entry name" value="DNA/RNA_pol_sf"/>
</dbReference>
<dbReference type="FunFam" id="3.30.70.270:FF:000115">
    <property type="entry name" value="Polyprotein of retroviral origin, putative"/>
    <property type="match status" value="1"/>
</dbReference>